<dbReference type="SUPFAM" id="SSF47769">
    <property type="entry name" value="SAM/Pointed domain"/>
    <property type="match status" value="1"/>
</dbReference>
<feature type="transmembrane region" description="Helical" evidence="9">
    <location>
        <begin position="153"/>
        <end position="174"/>
    </location>
</feature>
<dbReference type="Gene3D" id="1.10.150.50">
    <property type="entry name" value="Transcription Factor, Ets-1"/>
    <property type="match status" value="1"/>
</dbReference>
<keyword evidence="5" id="KW-0746">Sphingolipid metabolism</keyword>
<keyword evidence="3" id="KW-0808">Transferase</keyword>
<feature type="transmembrane region" description="Helical" evidence="9">
    <location>
        <begin position="232"/>
        <end position="253"/>
    </location>
</feature>
<sequence>MDTLNPPPVSLWHTDDVEKWMKINNLTEYIDKFCNENEIDGLTLLLMKEEDLKTRPLSIVSLKDIKRLWYHIRLLQCSEANFYNPLTIPNEYYEKVNSTPVSQSKSDLTNHNRENHSELAPSILLSAKTHSYQTKPNPRVYCTMCRGEKRKTFFSFLYAFMSCLWTSYIMAVVHDRVPNTTKYPPLPDIFLDNIPFISWAFSATEYLIFLLGIAFLLILCFHKYWTVILRRFFALSGTIFLLRSITMLVTSLSVPGPHLECTPFKYGTFRERFLRGLEIFLFQGDYMFSGHTVMLTLLNHCITEYTTSDFYVIHLISWICNIFGMFLILAAHEHYTIDVFIAFFLTSRLFLYYHSLANNLALTQKDTRLSIWFPMFSYFEKNVNGTIPNVFRIPYPFSKFLSSEDRTRENDGDENNNTTDHEAAEQTILHSNSYCDNPGCCSRKVK</sequence>
<evidence type="ECO:0000259" key="10">
    <source>
        <dbReference type="PROSITE" id="PS50105"/>
    </source>
</evidence>
<dbReference type="EMBL" id="CAJNOQ010000885">
    <property type="protein sequence ID" value="CAF0848179.1"/>
    <property type="molecule type" value="Genomic_DNA"/>
</dbReference>
<dbReference type="Proteomes" id="UP000681722">
    <property type="component" value="Unassembled WGS sequence"/>
</dbReference>
<dbReference type="GO" id="GO:0046513">
    <property type="term" value="P:ceramide biosynthetic process"/>
    <property type="evidence" value="ECO:0007669"/>
    <property type="project" value="TreeGrafter"/>
</dbReference>
<evidence type="ECO:0000256" key="5">
    <source>
        <dbReference type="ARBA" id="ARBA00022919"/>
    </source>
</evidence>
<evidence type="ECO:0000256" key="8">
    <source>
        <dbReference type="ARBA" id="ARBA00023136"/>
    </source>
</evidence>
<dbReference type="InterPro" id="IPR025749">
    <property type="entry name" value="Sphingomyelin_synth-like_dom"/>
</dbReference>
<feature type="transmembrane region" description="Helical" evidence="9">
    <location>
        <begin position="273"/>
        <end position="298"/>
    </location>
</feature>
<accession>A0A813VMZ3</accession>
<keyword evidence="13" id="KW-1185">Reference proteome</keyword>
<dbReference type="GO" id="GO:0005789">
    <property type="term" value="C:endoplasmic reticulum membrane"/>
    <property type="evidence" value="ECO:0007669"/>
    <property type="project" value="TreeGrafter"/>
</dbReference>
<evidence type="ECO:0000256" key="7">
    <source>
        <dbReference type="ARBA" id="ARBA00023098"/>
    </source>
</evidence>
<feature type="transmembrane region" description="Helical" evidence="9">
    <location>
        <begin position="194"/>
        <end position="220"/>
    </location>
</feature>
<keyword evidence="8 9" id="KW-0472">Membrane</keyword>
<protein>
    <recommendedName>
        <fullName evidence="10">SAM domain-containing protein</fullName>
    </recommendedName>
</protein>
<comment type="similarity">
    <text evidence="2">Belongs to the sphingomyelin synthase family.</text>
</comment>
<feature type="transmembrane region" description="Helical" evidence="9">
    <location>
        <begin position="335"/>
        <end position="353"/>
    </location>
</feature>
<comment type="caution">
    <text evidence="11">The sequence shown here is derived from an EMBL/GenBank/DDBJ whole genome shotgun (WGS) entry which is preliminary data.</text>
</comment>
<evidence type="ECO:0000256" key="4">
    <source>
        <dbReference type="ARBA" id="ARBA00022692"/>
    </source>
</evidence>
<dbReference type="InterPro" id="IPR013761">
    <property type="entry name" value="SAM/pointed_sf"/>
</dbReference>
<keyword evidence="6 9" id="KW-1133">Transmembrane helix</keyword>
<keyword evidence="7" id="KW-0443">Lipid metabolism</keyword>
<evidence type="ECO:0000256" key="1">
    <source>
        <dbReference type="ARBA" id="ARBA00004141"/>
    </source>
</evidence>
<name>A0A813VMZ3_9BILA</name>
<comment type="subcellular location">
    <subcellularLocation>
        <location evidence="1">Membrane</location>
        <topology evidence="1">Multi-pass membrane protein</topology>
    </subcellularLocation>
</comment>
<evidence type="ECO:0000256" key="3">
    <source>
        <dbReference type="ARBA" id="ARBA00022679"/>
    </source>
</evidence>
<dbReference type="GO" id="GO:0033188">
    <property type="term" value="F:sphingomyelin synthase activity"/>
    <property type="evidence" value="ECO:0007669"/>
    <property type="project" value="TreeGrafter"/>
</dbReference>
<dbReference type="PANTHER" id="PTHR21290:SF25">
    <property type="entry name" value="SPHINGOMYELIN SYNTHASE-RELATED PROTEIN 1"/>
    <property type="match status" value="1"/>
</dbReference>
<dbReference type="GO" id="GO:0047493">
    <property type="term" value="F:ceramide cholinephosphotransferase activity"/>
    <property type="evidence" value="ECO:0007669"/>
    <property type="project" value="TreeGrafter"/>
</dbReference>
<dbReference type="InterPro" id="IPR001660">
    <property type="entry name" value="SAM"/>
</dbReference>
<feature type="domain" description="SAM" evidence="10">
    <location>
        <begin position="12"/>
        <end position="78"/>
    </location>
</feature>
<dbReference type="Proteomes" id="UP000663829">
    <property type="component" value="Unassembled WGS sequence"/>
</dbReference>
<evidence type="ECO:0000256" key="2">
    <source>
        <dbReference type="ARBA" id="ARBA00005441"/>
    </source>
</evidence>
<dbReference type="OrthoDB" id="422827at2759"/>
<keyword evidence="4 9" id="KW-0812">Transmembrane</keyword>
<evidence type="ECO:0000313" key="11">
    <source>
        <dbReference type="EMBL" id="CAF0848179.1"/>
    </source>
</evidence>
<evidence type="ECO:0000256" key="6">
    <source>
        <dbReference type="ARBA" id="ARBA00022989"/>
    </source>
</evidence>
<evidence type="ECO:0000313" key="13">
    <source>
        <dbReference type="Proteomes" id="UP000663829"/>
    </source>
</evidence>
<reference evidence="11" key="1">
    <citation type="submission" date="2021-02" db="EMBL/GenBank/DDBJ databases">
        <authorList>
            <person name="Nowell W R."/>
        </authorList>
    </citation>
    <scope>NUCLEOTIDE SEQUENCE</scope>
</reference>
<dbReference type="GO" id="GO:0005886">
    <property type="term" value="C:plasma membrane"/>
    <property type="evidence" value="ECO:0007669"/>
    <property type="project" value="TreeGrafter"/>
</dbReference>
<feature type="transmembrane region" description="Helical" evidence="9">
    <location>
        <begin position="310"/>
        <end position="329"/>
    </location>
</feature>
<dbReference type="EMBL" id="CAJOBC010000885">
    <property type="protein sequence ID" value="CAF3635833.1"/>
    <property type="molecule type" value="Genomic_DNA"/>
</dbReference>
<organism evidence="11 13">
    <name type="scientific">Didymodactylos carnosus</name>
    <dbReference type="NCBI Taxonomy" id="1234261"/>
    <lineage>
        <taxon>Eukaryota</taxon>
        <taxon>Metazoa</taxon>
        <taxon>Spiralia</taxon>
        <taxon>Gnathifera</taxon>
        <taxon>Rotifera</taxon>
        <taxon>Eurotatoria</taxon>
        <taxon>Bdelloidea</taxon>
        <taxon>Philodinida</taxon>
        <taxon>Philodinidae</taxon>
        <taxon>Didymodactylos</taxon>
    </lineage>
</organism>
<evidence type="ECO:0000256" key="9">
    <source>
        <dbReference type="SAM" id="Phobius"/>
    </source>
</evidence>
<dbReference type="PROSITE" id="PS50105">
    <property type="entry name" value="SAM_DOMAIN"/>
    <property type="match status" value="1"/>
</dbReference>
<dbReference type="PANTHER" id="PTHR21290">
    <property type="entry name" value="SPHINGOMYELIN SYNTHETASE"/>
    <property type="match status" value="1"/>
</dbReference>
<dbReference type="Pfam" id="PF00536">
    <property type="entry name" value="SAM_1"/>
    <property type="match status" value="1"/>
</dbReference>
<dbReference type="AlphaFoldDB" id="A0A813VMZ3"/>
<dbReference type="Pfam" id="PF14360">
    <property type="entry name" value="PAP2_C"/>
    <property type="match status" value="1"/>
</dbReference>
<gene>
    <name evidence="11" type="ORF">GPM918_LOCUS5930</name>
    <name evidence="12" type="ORF">SRO942_LOCUS5930</name>
</gene>
<proteinExistence type="inferred from homology"/>
<evidence type="ECO:0000313" key="12">
    <source>
        <dbReference type="EMBL" id="CAF3635833.1"/>
    </source>
</evidence>
<dbReference type="InterPro" id="IPR045221">
    <property type="entry name" value="Sphingomyelin_synth-like"/>
</dbReference>
<dbReference type="GO" id="GO:0000139">
    <property type="term" value="C:Golgi membrane"/>
    <property type="evidence" value="ECO:0007669"/>
    <property type="project" value="TreeGrafter"/>
</dbReference>